<evidence type="ECO:0000313" key="3">
    <source>
        <dbReference type="Proteomes" id="UP001374803"/>
    </source>
</evidence>
<reference evidence="2" key="1">
    <citation type="submission" date="2021-12" db="EMBL/GenBank/DDBJ databases">
        <title>Discovery of the Pendulisporaceae a myxobacterial family with distinct sporulation behavior and unique specialized metabolism.</title>
        <authorList>
            <person name="Garcia R."/>
            <person name="Popoff A."/>
            <person name="Bader C.D."/>
            <person name="Loehr J."/>
            <person name="Walesch S."/>
            <person name="Walt C."/>
            <person name="Boldt J."/>
            <person name="Bunk B."/>
            <person name="Haeckl F.J.F.P.J."/>
            <person name="Gunesch A.P."/>
            <person name="Birkelbach J."/>
            <person name="Nuebel U."/>
            <person name="Pietschmann T."/>
            <person name="Bach T."/>
            <person name="Mueller R."/>
        </authorList>
    </citation>
    <scope>NUCLEOTIDE SEQUENCE</scope>
    <source>
        <strain evidence="2">MSr11367</strain>
    </source>
</reference>
<gene>
    <name evidence="2" type="ORF">LVJ94_34555</name>
</gene>
<feature type="compositionally biased region" description="Gly residues" evidence="1">
    <location>
        <begin position="28"/>
        <end position="37"/>
    </location>
</feature>
<evidence type="ECO:0000313" key="2">
    <source>
        <dbReference type="EMBL" id="WXB02021.1"/>
    </source>
</evidence>
<feature type="region of interest" description="Disordered" evidence="1">
    <location>
        <begin position="17"/>
        <end position="99"/>
    </location>
</feature>
<protein>
    <recommendedName>
        <fullName evidence="4">Collagen-like protein</fullName>
    </recommendedName>
</protein>
<sequence>MRYFFVLVSAMALACGSEGPAGSPGREGLPGPGGPTGAAGPPGPASNVAGPAGPQGPSGSVGPAGAPGSPGPQGPRGEPGTEGPPGPAGPPGAAGPAGRTVTKSNLYVRTSAVVALGGPLGTGQAIAYCDNVKDVVVIGGCTGAPNIGPPAVYATGPINNTDAGQRAGYVCQANGTQNQTIQADVHCMAVP</sequence>
<feature type="compositionally biased region" description="Low complexity" evidence="1">
    <location>
        <begin position="45"/>
        <end position="67"/>
    </location>
</feature>
<evidence type="ECO:0000256" key="1">
    <source>
        <dbReference type="SAM" id="MobiDB-lite"/>
    </source>
</evidence>
<name>A0ABZ2KYD5_9BACT</name>
<dbReference type="EMBL" id="CP089983">
    <property type="protein sequence ID" value="WXB02021.1"/>
    <property type="molecule type" value="Genomic_DNA"/>
</dbReference>
<dbReference type="PROSITE" id="PS51257">
    <property type="entry name" value="PROKAR_LIPOPROTEIN"/>
    <property type="match status" value="1"/>
</dbReference>
<organism evidence="2 3">
    <name type="scientific">Pendulispora rubella</name>
    <dbReference type="NCBI Taxonomy" id="2741070"/>
    <lineage>
        <taxon>Bacteria</taxon>
        <taxon>Pseudomonadati</taxon>
        <taxon>Myxococcota</taxon>
        <taxon>Myxococcia</taxon>
        <taxon>Myxococcales</taxon>
        <taxon>Sorangiineae</taxon>
        <taxon>Pendulisporaceae</taxon>
        <taxon>Pendulispora</taxon>
    </lineage>
</organism>
<dbReference type="PANTHER" id="PTHR24637:SF421">
    <property type="entry name" value="CUTICLE COLLAGEN DPY-2"/>
    <property type="match status" value="1"/>
</dbReference>
<dbReference type="InterPro" id="IPR008160">
    <property type="entry name" value="Collagen"/>
</dbReference>
<proteinExistence type="predicted"/>
<dbReference type="Proteomes" id="UP001374803">
    <property type="component" value="Chromosome"/>
</dbReference>
<dbReference type="RefSeq" id="WP_394831647.1">
    <property type="nucleotide sequence ID" value="NZ_CP089929.1"/>
</dbReference>
<dbReference type="PANTHER" id="PTHR24637">
    <property type="entry name" value="COLLAGEN"/>
    <property type="match status" value="1"/>
</dbReference>
<evidence type="ECO:0008006" key="4">
    <source>
        <dbReference type="Google" id="ProtNLM"/>
    </source>
</evidence>
<dbReference type="Pfam" id="PF01391">
    <property type="entry name" value="Collagen"/>
    <property type="match status" value="1"/>
</dbReference>
<accession>A0ABZ2KYD5</accession>
<keyword evidence="3" id="KW-1185">Reference proteome</keyword>